<evidence type="ECO:0000256" key="1">
    <source>
        <dbReference type="SAM" id="MobiDB-lite"/>
    </source>
</evidence>
<gene>
    <name evidence="2" type="primary">V1</name>
</gene>
<dbReference type="KEGG" id="vg:35381640"/>
<dbReference type="EMBL" id="MG491196">
    <property type="protein sequence ID" value="AUF71987.1"/>
    <property type="molecule type" value="Genomic_DNA"/>
</dbReference>
<feature type="compositionally biased region" description="Basic residues" evidence="1">
    <location>
        <begin position="12"/>
        <end position="23"/>
    </location>
</feature>
<dbReference type="EMBL" id="MG491197">
    <property type="protein sequence ID" value="AUF71993.1"/>
    <property type="molecule type" value="Genomic_DNA"/>
</dbReference>
<organism evidence="2">
    <name type="scientific">Tomato apical leaf curl virus</name>
    <dbReference type="NCBI Taxonomy" id="2060142"/>
    <lineage>
        <taxon>Viruses</taxon>
        <taxon>Monodnaviria</taxon>
        <taxon>Shotokuvirae</taxon>
        <taxon>Cressdnaviricota</taxon>
        <taxon>Repensiviricetes</taxon>
        <taxon>Geplafuvirales</taxon>
        <taxon>Geminiviridae</taxon>
        <taxon>Topilevirus</taxon>
        <taxon>Topilevirus solani</taxon>
    </lineage>
</organism>
<dbReference type="Pfam" id="PF00844">
    <property type="entry name" value="Gemini_coat"/>
    <property type="match status" value="1"/>
</dbReference>
<dbReference type="OrthoDB" id="24148at10239"/>
<protein>
    <submittedName>
        <fullName evidence="2">Putative coat protein</fullName>
    </submittedName>
</protein>
<evidence type="ECO:0000313" key="3">
    <source>
        <dbReference type="EMBL" id="AUF71993.1"/>
    </source>
</evidence>
<dbReference type="GO" id="GO:0005198">
    <property type="term" value="F:structural molecule activity"/>
    <property type="evidence" value="ECO:0007669"/>
    <property type="project" value="InterPro"/>
</dbReference>
<proteinExistence type="predicted"/>
<dbReference type="RefSeq" id="YP_009448199.1">
    <property type="nucleotide sequence ID" value="NC_036591.1"/>
</dbReference>
<keyword evidence="2" id="KW-0946">Virion</keyword>
<dbReference type="InterPro" id="IPR029053">
    <property type="entry name" value="Viral_coat"/>
</dbReference>
<dbReference type="GO" id="GO:0019028">
    <property type="term" value="C:viral capsid"/>
    <property type="evidence" value="ECO:0007669"/>
    <property type="project" value="UniProtKB-KW"/>
</dbReference>
<dbReference type="Proteomes" id="UP000235618">
    <property type="component" value="Segment"/>
</dbReference>
<evidence type="ECO:0000313" key="2">
    <source>
        <dbReference type="EMBL" id="AUF71987.1"/>
    </source>
</evidence>
<dbReference type="GeneID" id="35381640"/>
<dbReference type="Gene3D" id="2.60.120.20">
    <property type="match status" value="1"/>
</dbReference>
<name>A0A2H4Z9L6_9GEMI</name>
<feature type="region of interest" description="Disordered" evidence="1">
    <location>
        <begin position="1"/>
        <end position="23"/>
    </location>
</feature>
<sequence>MGANQALISWGAKKKRSTPNRSSWTRRVRRRLSYYPRYIPRGPKKNTRDKVYTFTSYKAFSDLGGVWLLNGFAQGLGNNQRNGSVEIIRALNLRLGVAIAEGATALNFARDWNCTWYVIADQSPGTTIPAFTDIFTTGSAAVDGLEYIPDDMHLRFQIKMKGKLKFITSGVSYSTAVTSKTGYNKCHDIVRKFKSKLNVRTDYDSNSSGGAITDIKKGALYLVINPEFSCYAGVNCTIYHSGPYYK</sequence>
<dbReference type="InterPro" id="IPR000263">
    <property type="entry name" value="GV_A/BR1_coat"/>
</dbReference>
<reference evidence="2" key="1">
    <citation type="submission" date="2017-11" db="EMBL/GenBank/DDBJ databases">
        <title>Tomato apical leaf curl virus: a novel, monopartite geminivirus detected in tomatoes in Argentina.</title>
        <authorList>
            <person name="Vaghi Medina G."/>
            <person name="Teppa E."/>
            <person name="Bornancini V.A."/>
            <person name="Flores C.R."/>
            <person name="Marino Buslje C."/>
            <person name="Lopez Lambertini P.M."/>
        </authorList>
    </citation>
    <scope>NUCLEOTIDE SEQUENCE [LARGE SCALE GENOMIC DNA]</scope>
    <source>
        <strain evidence="2">AR:Yuto:Tom420:08</strain>
        <strain evidence="3">AR:Yuto:Tom424:08</strain>
    </source>
</reference>
<keyword evidence="2" id="KW-0167">Capsid protein</keyword>
<accession>A0A2H4Z9L6</accession>